<dbReference type="Proteomes" id="UP000095329">
    <property type="component" value="Unassembled WGS sequence"/>
</dbReference>
<reference evidence="2 3" key="1">
    <citation type="journal article" date="2013" name="Genome Announc.">
        <title>Genome Sequence of Streptomyces violaceusniger Strain SPC6, a Halotolerant Streptomycete That Exhibits Rapid Growth and Development.</title>
        <authorList>
            <person name="Chen X."/>
            <person name="Zhang B."/>
            <person name="Zhang W."/>
            <person name="Wu X."/>
            <person name="Zhang M."/>
            <person name="Chen T."/>
            <person name="Liu G."/>
            <person name="Dyson P."/>
        </authorList>
    </citation>
    <scope>NUCLEOTIDE SEQUENCE [LARGE SCALE GENOMIC DNA]</scope>
    <source>
        <strain evidence="2 3">SPC6</strain>
    </source>
</reference>
<keyword evidence="1" id="KW-0472">Membrane</keyword>
<keyword evidence="1" id="KW-0812">Transmembrane</keyword>
<evidence type="ECO:0000313" key="3">
    <source>
        <dbReference type="Proteomes" id="UP000095329"/>
    </source>
</evidence>
<name>A0A1D3DZA1_9ACTN</name>
<protein>
    <submittedName>
        <fullName evidence="2">Uncharacterized protein</fullName>
    </submittedName>
</protein>
<dbReference type="AlphaFoldDB" id="A0A1D3DZA1"/>
<dbReference type="OrthoDB" id="4194617at2"/>
<dbReference type="EMBL" id="ASHX02000001">
    <property type="protein sequence ID" value="OEJ97628.1"/>
    <property type="molecule type" value="Genomic_DNA"/>
</dbReference>
<dbReference type="STRING" id="1306406.J116_027410"/>
<feature type="transmembrane region" description="Helical" evidence="1">
    <location>
        <begin position="12"/>
        <end position="30"/>
    </location>
</feature>
<dbReference type="eggNOG" id="ENOG5031MN1">
    <property type="taxonomic scope" value="Bacteria"/>
</dbReference>
<feature type="transmembrane region" description="Helical" evidence="1">
    <location>
        <begin position="36"/>
        <end position="56"/>
    </location>
</feature>
<keyword evidence="1" id="KW-1133">Transmembrane helix</keyword>
<keyword evidence="3" id="KW-1185">Reference proteome</keyword>
<evidence type="ECO:0000313" key="2">
    <source>
        <dbReference type="EMBL" id="OEJ97628.1"/>
    </source>
</evidence>
<proteinExistence type="predicted"/>
<gene>
    <name evidence="2" type="ORF">J116_027410</name>
</gene>
<dbReference type="RefSeq" id="WP_023590287.1">
    <property type="nucleotide sequence ID" value="NZ_ASHX02000001.1"/>
</dbReference>
<organism evidence="2 3">
    <name type="scientific">Streptomyces thermolilacinus SPC6</name>
    <dbReference type="NCBI Taxonomy" id="1306406"/>
    <lineage>
        <taxon>Bacteria</taxon>
        <taxon>Bacillati</taxon>
        <taxon>Actinomycetota</taxon>
        <taxon>Actinomycetes</taxon>
        <taxon>Kitasatosporales</taxon>
        <taxon>Streptomycetaceae</taxon>
        <taxon>Streptomyces</taxon>
    </lineage>
</organism>
<sequence length="175" mass="18338">MYRERLPKTWTLVCVGVYLALVVKLGIDAVPEDTGLWLIVSASFLLVLLPCVAVPISKAVYHRIAIDPARGVLRVGRERLALADLDPASVHAALGEPEPTMAARVVTSARTIDAPVPGLRAADRGAPRLVGGGWGAPMGMAVVVIATRGGQALSIATHDRRAFLTALAAALPARP</sequence>
<accession>A0A1D3DZA1</accession>
<comment type="caution">
    <text evidence="2">The sequence shown here is derived from an EMBL/GenBank/DDBJ whole genome shotgun (WGS) entry which is preliminary data.</text>
</comment>
<evidence type="ECO:0000256" key="1">
    <source>
        <dbReference type="SAM" id="Phobius"/>
    </source>
</evidence>